<dbReference type="PANTHER" id="PTHR31170">
    <property type="entry name" value="BNAC04G53230D PROTEIN"/>
    <property type="match status" value="1"/>
</dbReference>
<organism evidence="2">
    <name type="scientific">Eucalyptus grandis</name>
    <name type="common">Flooded gum</name>
    <dbReference type="NCBI Taxonomy" id="71139"/>
    <lineage>
        <taxon>Eukaryota</taxon>
        <taxon>Viridiplantae</taxon>
        <taxon>Streptophyta</taxon>
        <taxon>Embryophyta</taxon>
        <taxon>Tracheophyta</taxon>
        <taxon>Spermatophyta</taxon>
        <taxon>Magnoliopsida</taxon>
        <taxon>eudicotyledons</taxon>
        <taxon>Gunneridae</taxon>
        <taxon>Pentapetalae</taxon>
        <taxon>rosids</taxon>
        <taxon>malvids</taxon>
        <taxon>Myrtales</taxon>
        <taxon>Myrtaceae</taxon>
        <taxon>Myrtoideae</taxon>
        <taxon>Eucalypteae</taxon>
        <taxon>Eucalyptus</taxon>
    </lineage>
</organism>
<sequence>MPPMELDESDSIAPLDESLQFMRSDDEEQWRWKKRSIYRVPARMTALNHKVYQPQVVSFGPYHHGNKRFLPMEEHKHRAVRHFLKRSKKPKECFFESLREVAWDLEESYDALDPKWKASSGEGVARLFLELMITDGCFMLEILRFAAHKVDDYAPNDPIFSDHRTIHIMSDIGKDMLMLENQLPMLVLDRLVAVESDGKKDEESVNRFILKICSPSKGIIWMGKCLHVLDVDRNSMLMEPKKDKVKREDLREIIQLAPATELSEHGIKFKRSKTDSIKDISFAGGVLTLPKIWVDECTMSNFLNLTAFDLHVGIENEVMSYIYCMDQIINKGQDVALLRAHSIIMNYMESDEAVAEMFNSLGNVVGINPSDSLTDVIEKVNTYRNKHWNKANLIHTYLRNPWVALSLIAAIFLFTLTIIQTVFSVLDYYK</sequence>
<keyword evidence="1" id="KW-0472">Membrane</keyword>
<dbReference type="EMBL" id="KK198762">
    <property type="protein sequence ID" value="KCW52269.1"/>
    <property type="molecule type" value="Genomic_DNA"/>
</dbReference>
<keyword evidence="1" id="KW-1133">Transmembrane helix</keyword>
<evidence type="ECO:0000256" key="1">
    <source>
        <dbReference type="SAM" id="Phobius"/>
    </source>
</evidence>
<dbReference type="PANTHER" id="PTHR31170:SF18">
    <property type="entry name" value="(WILD MALAYSIAN BANANA) HYPOTHETICAL PROTEIN"/>
    <property type="match status" value="1"/>
</dbReference>
<dbReference type="STRING" id="71139.A0A059AEU4"/>
<proteinExistence type="predicted"/>
<evidence type="ECO:0000313" key="2">
    <source>
        <dbReference type="EMBL" id="KCW52269.1"/>
    </source>
</evidence>
<dbReference type="InParanoid" id="A0A059AEU4"/>
<dbReference type="Gramene" id="KCW52269">
    <property type="protein sequence ID" value="KCW52269"/>
    <property type="gene ID" value="EUGRSUZ_J01689"/>
</dbReference>
<dbReference type="AlphaFoldDB" id="A0A059AEU4"/>
<reference evidence="2" key="1">
    <citation type="submission" date="2013-07" db="EMBL/GenBank/DDBJ databases">
        <title>The genome of Eucalyptus grandis.</title>
        <authorList>
            <person name="Schmutz J."/>
            <person name="Hayes R."/>
            <person name="Myburg A."/>
            <person name="Tuskan G."/>
            <person name="Grattapaglia D."/>
            <person name="Rokhsar D.S."/>
        </authorList>
    </citation>
    <scope>NUCLEOTIDE SEQUENCE</scope>
    <source>
        <tissue evidence="2">Leaf extractions</tissue>
    </source>
</reference>
<protein>
    <submittedName>
        <fullName evidence="2">Uncharacterized protein</fullName>
    </submittedName>
</protein>
<dbReference type="InterPro" id="IPR004158">
    <property type="entry name" value="DUF247_pln"/>
</dbReference>
<name>A0A059AEU4_EUCGR</name>
<accession>A0A059AEU4</accession>
<dbReference type="OMA" id="HRTIHIM"/>
<feature type="transmembrane region" description="Helical" evidence="1">
    <location>
        <begin position="402"/>
        <end position="426"/>
    </location>
</feature>
<gene>
    <name evidence="2" type="ORF">EUGRSUZ_J01689</name>
</gene>
<dbReference type="Pfam" id="PF03140">
    <property type="entry name" value="DUF247"/>
    <property type="match status" value="1"/>
</dbReference>
<keyword evidence="1" id="KW-0812">Transmembrane</keyword>